<feature type="transmembrane region" description="Helical" evidence="1">
    <location>
        <begin position="13"/>
        <end position="32"/>
    </location>
</feature>
<gene>
    <name evidence="2" type="ORF">P3W24_17895</name>
</gene>
<keyword evidence="3" id="KW-1185">Reference proteome</keyword>
<evidence type="ECO:0000313" key="2">
    <source>
        <dbReference type="EMBL" id="MDF4026851.1"/>
    </source>
</evidence>
<keyword evidence="1" id="KW-0472">Membrane</keyword>
<dbReference type="Pfam" id="PF11137">
    <property type="entry name" value="DUF2909"/>
    <property type="match status" value="1"/>
</dbReference>
<dbReference type="InterPro" id="IPR021313">
    <property type="entry name" value="DUF2909"/>
</dbReference>
<dbReference type="Proteomes" id="UP001528850">
    <property type="component" value="Unassembled WGS sequence"/>
</dbReference>
<dbReference type="NCBIfam" id="NF033233">
    <property type="entry name" value="twin_helix"/>
    <property type="match status" value="1"/>
</dbReference>
<proteinExistence type="predicted"/>
<dbReference type="EMBL" id="JARJJS010000007">
    <property type="protein sequence ID" value="MDF4026851.1"/>
    <property type="molecule type" value="Genomic_DNA"/>
</dbReference>
<protein>
    <submittedName>
        <fullName evidence="2">Twin transmembrane helix small protein</fullName>
    </submittedName>
</protein>
<name>A0ABT6BFA7_9GAMM</name>
<evidence type="ECO:0000313" key="3">
    <source>
        <dbReference type="Proteomes" id="UP001528850"/>
    </source>
</evidence>
<keyword evidence="1 2" id="KW-0812">Transmembrane</keyword>
<dbReference type="RefSeq" id="WP_072322441.1">
    <property type="nucleotide sequence ID" value="NZ_JAQLOK010000003.1"/>
</dbReference>
<keyword evidence="1" id="KW-1133">Transmembrane helix</keyword>
<reference evidence="2 3" key="1">
    <citation type="journal article" date="2024" name="Curr. Microbiol.">
        <title>Luteibacter sahnii sp. nov., A Novel Yellow-Colored Xanthomonadin Pigment Producing Probiotic Bacterium from Healthy Rice Seed Microbiome.</title>
        <authorList>
            <person name="Jaiswal G."/>
            <person name="Rana R."/>
            <person name="Nayak P.K."/>
            <person name="Chouhan R."/>
            <person name="Gandhi S.G."/>
            <person name="Patel H.K."/>
            <person name="Patil P.B."/>
        </authorList>
    </citation>
    <scope>NUCLEOTIDE SEQUENCE [LARGE SCALE GENOMIC DNA]</scope>
    <source>
        <strain evidence="2 3">PPL201</strain>
    </source>
</reference>
<organism evidence="2 3">
    <name type="scientific">Luteibacter sahnii</name>
    <dbReference type="NCBI Taxonomy" id="3021977"/>
    <lineage>
        <taxon>Bacteria</taxon>
        <taxon>Pseudomonadati</taxon>
        <taxon>Pseudomonadota</taxon>
        <taxon>Gammaproteobacteria</taxon>
        <taxon>Lysobacterales</taxon>
        <taxon>Rhodanobacteraceae</taxon>
        <taxon>Luteibacter</taxon>
    </lineage>
</organism>
<evidence type="ECO:0000256" key="1">
    <source>
        <dbReference type="SAM" id="Phobius"/>
    </source>
</evidence>
<comment type="caution">
    <text evidence="2">The sequence shown here is derived from an EMBL/GenBank/DDBJ whole genome shotgun (WGS) entry which is preliminary data.</text>
</comment>
<sequence length="78" mass="8775">MGRNGHVETIYKYALVILLLVVLFNLGQALFFMMTDKGQSKRTVWALTRRIGLSLLLIAMVALGIFMGWLHPHGVGQF</sequence>
<feature type="transmembrane region" description="Helical" evidence="1">
    <location>
        <begin position="53"/>
        <end position="71"/>
    </location>
</feature>
<accession>A0ABT6BFA7</accession>